<sequence length="350" mass="37709">MLSYVGLDLPEKHLSTEVIGQNHRYPSIRVYIDTAVVVVMSYLSLLTVNAGYIVLAIFPFIALGFIVALCRRSALIGSGNGKRGDADPNWRITKPRPDSGSEGPATEKGEKKTMREAEQLKAISVGPYLLLGVMGRLSPENLAVSRFLLFLSITLGTLMLMMIRLPAAGVAPGVKQASELLRKTSLVALLVTVHTMAAELLGENVVLFLMPELVPALLWFSLNIDRDSPLITVDRIKLHKNGLVFLGAPAVIGLVAYLATTMDESGVYRCVMTSVSCGVSGLLVYYVVFMLRQWPAAQGTATDTSGVYSLEEFWAIFLLVAAAALVLSASVAAVRLGLHEQAVPALHLEA</sequence>
<name>A0A0E0C1J0_9ORYZ</name>
<evidence type="ECO:0000313" key="3">
    <source>
        <dbReference type="EnsemblPlants" id="OMERI01G13160.1"/>
    </source>
</evidence>
<dbReference type="EnsemblPlants" id="OMERI01G13160.1">
    <property type="protein sequence ID" value="OMERI01G13160.1"/>
    <property type="gene ID" value="OMERI01G13160"/>
</dbReference>
<evidence type="ECO:0000256" key="2">
    <source>
        <dbReference type="SAM" id="Phobius"/>
    </source>
</evidence>
<feature type="transmembrane region" description="Helical" evidence="2">
    <location>
        <begin position="313"/>
        <end position="338"/>
    </location>
</feature>
<reference evidence="3" key="2">
    <citation type="submission" date="2018-05" db="EMBL/GenBank/DDBJ databases">
        <title>OmerRS3 (Oryza meridionalis Reference Sequence Version 3).</title>
        <authorList>
            <person name="Zhang J."/>
            <person name="Kudrna D."/>
            <person name="Lee S."/>
            <person name="Talag J."/>
            <person name="Welchert J."/>
            <person name="Wing R.A."/>
        </authorList>
    </citation>
    <scope>NUCLEOTIDE SEQUENCE [LARGE SCALE GENOMIC DNA]</scope>
    <source>
        <strain evidence="3">cv. OR44</strain>
    </source>
</reference>
<protein>
    <submittedName>
        <fullName evidence="3">Uncharacterized protein</fullName>
    </submittedName>
</protein>
<dbReference type="Proteomes" id="UP000008021">
    <property type="component" value="Chromosome 1"/>
</dbReference>
<dbReference type="HOGENOM" id="CLU_054124_0_0_1"/>
<dbReference type="AlphaFoldDB" id="A0A0E0C1J0"/>
<accession>A0A0E0C1J0</accession>
<dbReference type="Gramene" id="OMERI01G13160.1">
    <property type="protein sequence ID" value="OMERI01G13160.1"/>
    <property type="gene ID" value="OMERI01G13160"/>
</dbReference>
<reference evidence="3" key="1">
    <citation type="submission" date="2015-04" db="UniProtKB">
        <authorList>
            <consortium name="EnsemblPlants"/>
        </authorList>
    </citation>
    <scope>IDENTIFICATION</scope>
</reference>
<keyword evidence="2" id="KW-0472">Membrane</keyword>
<organism evidence="3">
    <name type="scientific">Oryza meridionalis</name>
    <dbReference type="NCBI Taxonomy" id="40149"/>
    <lineage>
        <taxon>Eukaryota</taxon>
        <taxon>Viridiplantae</taxon>
        <taxon>Streptophyta</taxon>
        <taxon>Embryophyta</taxon>
        <taxon>Tracheophyta</taxon>
        <taxon>Spermatophyta</taxon>
        <taxon>Magnoliopsida</taxon>
        <taxon>Liliopsida</taxon>
        <taxon>Poales</taxon>
        <taxon>Poaceae</taxon>
        <taxon>BOP clade</taxon>
        <taxon>Oryzoideae</taxon>
        <taxon>Oryzeae</taxon>
        <taxon>Oryzinae</taxon>
        <taxon>Oryza</taxon>
    </lineage>
</organism>
<feature type="transmembrane region" description="Helical" evidence="2">
    <location>
        <begin position="50"/>
        <end position="70"/>
    </location>
</feature>
<evidence type="ECO:0000256" key="1">
    <source>
        <dbReference type="SAM" id="MobiDB-lite"/>
    </source>
</evidence>
<feature type="region of interest" description="Disordered" evidence="1">
    <location>
        <begin position="79"/>
        <end position="113"/>
    </location>
</feature>
<feature type="compositionally biased region" description="Basic and acidic residues" evidence="1">
    <location>
        <begin position="95"/>
        <end position="113"/>
    </location>
</feature>
<evidence type="ECO:0000313" key="4">
    <source>
        <dbReference type="Proteomes" id="UP000008021"/>
    </source>
</evidence>
<feature type="transmembrane region" description="Helical" evidence="2">
    <location>
        <begin position="242"/>
        <end position="260"/>
    </location>
</feature>
<feature type="transmembrane region" description="Helical" evidence="2">
    <location>
        <begin position="267"/>
        <end position="288"/>
    </location>
</feature>
<keyword evidence="2" id="KW-1133">Transmembrane helix</keyword>
<feature type="transmembrane region" description="Helical" evidence="2">
    <location>
        <begin position="143"/>
        <end position="165"/>
    </location>
</feature>
<keyword evidence="4" id="KW-1185">Reference proteome</keyword>
<proteinExistence type="predicted"/>
<keyword evidence="2" id="KW-0812">Transmembrane</keyword>
<dbReference type="eggNOG" id="ENOG502R3DB">
    <property type="taxonomic scope" value="Eukaryota"/>
</dbReference>